<dbReference type="PRINTS" id="PR01551">
    <property type="entry name" value="SPO11HOMOLOG"/>
</dbReference>
<sequence length="365" mass="42008">MGGRSEASTNPSHLLQRIRGFTLVLIEDLCKGRTSLVSIDRYRTHCKLIGPGDKCSCNSDMTDGREIISMEKESHANRLDVLLRVLLITQKLLLEGKHASKRDIYYMHPSIFIADQANVDRAISDTCILLHCSRHNLNVVSAGKGLVMGCLRFKESNRMFNCIRRPSVAYPVPVYVEEVKHIMGFARYILVVEKETVFQRLANDKFCEMNRCIVITGRGYPDVPTRRFLRLLIDELSLPVYCLVDCDPFGFDILLTYRFGSMQMAYDAKLLRIPEIRWLGIFSSDAEAIGLPRRCLLPLTHRDKKKAEALLQRCYLHQQVPHWRLEIEKMLQREVKFEIEALSVFSISMLSEEHLPAKIQEGRHL</sequence>
<evidence type="ECO:0000256" key="9">
    <source>
        <dbReference type="ARBA" id="ARBA00023125"/>
    </source>
</evidence>
<evidence type="ECO:0000256" key="6">
    <source>
        <dbReference type="ARBA" id="ARBA00022723"/>
    </source>
</evidence>
<feature type="domain" description="Topoisomerase 6 subunit A/Spo11 TOPRIM" evidence="14">
    <location>
        <begin position="188"/>
        <end position="359"/>
    </location>
</feature>
<feature type="active site" description="O-(5'-phospho-DNA)-tyrosine intermediate" evidence="12">
    <location>
        <position position="106"/>
    </location>
</feature>
<evidence type="ECO:0000259" key="14">
    <source>
        <dbReference type="Pfam" id="PF21180"/>
    </source>
</evidence>
<keyword evidence="8 12" id="KW-0799">Topoisomerase</keyword>
<evidence type="ECO:0000256" key="8">
    <source>
        <dbReference type="ARBA" id="ARBA00023029"/>
    </source>
</evidence>
<dbReference type="Pfam" id="PF21180">
    <property type="entry name" value="TOP6A-Spo11_Toprim"/>
    <property type="match status" value="1"/>
</dbReference>
<dbReference type="FunFam" id="3.40.1360.10:FF:000003">
    <property type="entry name" value="DNA topoisomerase 6 subunit A"/>
    <property type="match status" value="1"/>
</dbReference>
<keyword evidence="16" id="KW-1185">Reference proteome</keyword>
<accession>U5D682</accession>
<proteinExistence type="inferred from homology"/>
<dbReference type="PANTHER" id="PTHR10848:SF3">
    <property type="entry name" value="MEIOTIC RECOMBINATION PROTEIN SPO11-1"/>
    <property type="match status" value="1"/>
</dbReference>
<dbReference type="EC" id="5.6.2.2" evidence="5"/>
<evidence type="ECO:0000256" key="11">
    <source>
        <dbReference type="ARBA" id="ARBA00023242"/>
    </source>
</evidence>
<name>U5D682_AMBTC</name>
<keyword evidence="11" id="KW-0539">Nucleus</keyword>
<protein>
    <recommendedName>
        <fullName evidence="5">DNA topoisomerase (ATP-hydrolyzing)</fullName>
        <ecNumber evidence="5">5.6.2.2</ecNumber>
    </recommendedName>
</protein>
<dbReference type="InterPro" id="IPR002815">
    <property type="entry name" value="Spo11/TopoVI_A"/>
</dbReference>
<keyword evidence="9 12" id="KW-0238">DNA-binding</keyword>
<evidence type="ECO:0000256" key="3">
    <source>
        <dbReference type="ARBA" id="ARBA00004123"/>
    </source>
</evidence>
<dbReference type="HOGENOM" id="CLU_037229_1_1_1"/>
<dbReference type="GO" id="GO:0005524">
    <property type="term" value="F:ATP binding"/>
    <property type="evidence" value="ECO:0007669"/>
    <property type="project" value="InterPro"/>
</dbReference>
<organism evidence="15 16">
    <name type="scientific">Amborella trichopoda</name>
    <dbReference type="NCBI Taxonomy" id="13333"/>
    <lineage>
        <taxon>Eukaryota</taxon>
        <taxon>Viridiplantae</taxon>
        <taxon>Streptophyta</taxon>
        <taxon>Embryophyta</taxon>
        <taxon>Tracheophyta</taxon>
        <taxon>Spermatophyta</taxon>
        <taxon>Magnoliopsida</taxon>
        <taxon>Amborellales</taxon>
        <taxon>Amborellaceae</taxon>
        <taxon>Amborella</taxon>
    </lineage>
</organism>
<evidence type="ECO:0000313" key="15">
    <source>
        <dbReference type="EMBL" id="ERN17750.1"/>
    </source>
</evidence>
<dbReference type="Gramene" id="ERN17750">
    <property type="protein sequence ID" value="ERN17750"/>
    <property type="gene ID" value="AMTR_s00047p00084750"/>
</dbReference>
<dbReference type="AlphaFoldDB" id="U5D682"/>
<evidence type="ECO:0000313" key="16">
    <source>
        <dbReference type="Proteomes" id="UP000017836"/>
    </source>
</evidence>
<dbReference type="InterPro" id="IPR034136">
    <property type="entry name" value="TOPRIM_Topo6A/Spo11"/>
</dbReference>
<keyword evidence="6" id="KW-0479">Metal-binding</keyword>
<dbReference type="Gene3D" id="1.10.10.10">
    <property type="entry name" value="Winged helix-like DNA-binding domain superfamily/Winged helix DNA-binding domain"/>
    <property type="match status" value="1"/>
</dbReference>
<keyword evidence="7" id="KW-0460">Magnesium</keyword>
<comment type="catalytic activity">
    <reaction evidence="1 12">
        <text>ATP-dependent breakage, passage and rejoining of double-stranded DNA.</text>
        <dbReference type="EC" id="5.6.2.2"/>
    </reaction>
</comment>
<evidence type="ECO:0000259" key="13">
    <source>
        <dbReference type="Pfam" id="PF04406"/>
    </source>
</evidence>
<dbReference type="Pfam" id="PF04406">
    <property type="entry name" value="TP6A_N"/>
    <property type="match status" value="1"/>
</dbReference>
<dbReference type="GO" id="GO:0003918">
    <property type="term" value="F:DNA topoisomerase type II (double strand cut, ATP-hydrolyzing) activity"/>
    <property type="evidence" value="ECO:0007669"/>
    <property type="project" value="UniProtKB-UniRule"/>
</dbReference>
<dbReference type="SUPFAM" id="SSF56726">
    <property type="entry name" value="DNA topoisomerase IV, alpha subunit"/>
    <property type="match status" value="1"/>
</dbReference>
<gene>
    <name evidence="15" type="ORF">AMTR_s00047p00084750</name>
</gene>
<dbReference type="OMA" id="IYYLDPV"/>
<comment type="subcellular location">
    <subcellularLocation>
        <location evidence="3">Nucleus</location>
    </subcellularLocation>
</comment>
<evidence type="ECO:0000256" key="5">
    <source>
        <dbReference type="ARBA" id="ARBA00012895"/>
    </source>
</evidence>
<dbReference type="EMBL" id="KI392311">
    <property type="protein sequence ID" value="ERN17750.1"/>
    <property type="molecule type" value="Genomic_DNA"/>
</dbReference>
<evidence type="ECO:0000256" key="7">
    <source>
        <dbReference type="ARBA" id="ARBA00022842"/>
    </source>
</evidence>
<dbReference type="GO" id="GO:0000706">
    <property type="term" value="P:meiotic DNA double-strand break processing"/>
    <property type="evidence" value="ECO:0000318"/>
    <property type="project" value="GO_Central"/>
</dbReference>
<dbReference type="InterPro" id="IPR013048">
    <property type="entry name" value="Meiotic_Spo11"/>
</dbReference>
<evidence type="ECO:0000256" key="10">
    <source>
        <dbReference type="ARBA" id="ARBA00023235"/>
    </source>
</evidence>
<dbReference type="GO" id="GO:0000724">
    <property type="term" value="P:double-strand break repair via homologous recombination"/>
    <property type="evidence" value="ECO:0007669"/>
    <property type="project" value="EnsemblPlants"/>
</dbReference>
<dbReference type="GO" id="GO:0007131">
    <property type="term" value="P:reciprocal meiotic recombination"/>
    <property type="evidence" value="ECO:0000318"/>
    <property type="project" value="GO_Central"/>
</dbReference>
<evidence type="ECO:0000256" key="1">
    <source>
        <dbReference type="ARBA" id="ARBA00000185"/>
    </source>
</evidence>
<comment type="similarity">
    <text evidence="4 12">Belongs to the TOP6A family.</text>
</comment>
<dbReference type="Proteomes" id="UP000017836">
    <property type="component" value="Unassembled WGS sequence"/>
</dbReference>
<dbReference type="GO" id="GO:0000228">
    <property type="term" value="C:nuclear chromosome"/>
    <property type="evidence" value="ECO:0000318"/>
    <property type="project" value="GO_Central"/>
</dbReference>
<comment type="cofactor">
    <cofactor evidence="2">
        <name>Mg(2+)</name>
        <dbReference type="ChEBI" id="CHEBI:18420"/>
    </cofactor>
</comment>
<dbReference type="PANTHER" id="PTHR10848">
    <property type="entry name" value="MEIOTIC RECOMBINATION PROTEIN SPO11"/>
    <property type="match status" value="1"/>
</dbReference>
<dbReference type="InterPro" id="IPR036078">
    <property type="entry name" value="Spo11/TopoVI_A_sf"/>
</dbReference>
<reference evidence="16" key="1">
    <citation type="journal article" date="2013" name="Science">
        <title>The Amborella genome and the evolution of flowering plants.</title>
        <authorList>
            <consortium name="Amborella Genome Project"/>
        </authorList>
    </citation>
    <scope>NUCLEOTIDE SEQUENCE [LARGE SCALE GENOMIC DNA]</scope>
</reference>
<dbReference type="STRING" id="13333.U5D682"/>
<feature type="domain" description="Spo11/DNA topoisomerase VI subunit A N-terminal" evidence="13">
    <location>
        <begin position="78"/>
        <end position="139"/>
    </location>
</feature>
<dbReference type="GO" id="GO:0051026">
    <property type="term" value="P:chiasma assembly"/>
    <property type="evidence" value="ECO:0007669"/>
    <property type="project" value="EnsemblPlants"/>
</dbReference>
<dbReference type="Gene3D" id="3.40.1360.10">
    <property type="match status" value="1"/>
</dbReference>
<dbReference type="InterPro" id="IPR013049">
    <property type="entry name" value="Spo11/TopoVI_A_N"/>
</dbReference>
<dbReference type="PROSITE" id="PS52041">
    <property type="entry name" value="TOPO_IIB"/>
    <property type="match status" value="1"/>
</dbReference>
<dbReference type="GO" id="GO:0042138">
    <property type="term" value="P:meiotic DNA double-strand break formation"/>
    <property type="evidence" value="ECO:0000318"/>
    <property type="project" value="GO_Central"/>
</dbReference>
<keyword evidence="10 12" id="KW-0413">Isomerase</keyword>
<dbReference type="GO" id="GO:0003677">
    <property type="term" value="F:DNA binding"/>
    <property type="evidence" value="ECO:0000318"/>
    <property type="project" value="GO_Central"/>
</dbReference>
<dbReference type="PRINTS" id="PR01550">
    <property type="entry name" value="TOP6AFAMILY"/>
</dbReference>
<evidence type="ECO:0000256" key="12">
    <source>
        <dbReference type="PROSITE-ProRule" id="PRU01385"/>
    </source>
</evidence>
<dbReference type="InterPro" id="IPR036388">
    <property type="entry name" value="WH-like_DNA-bd_sf"/>
</dbReference>
<dbReference type="CDD" id="cd00223">
    <property type="entry name" value="TOPRIM_TopoIIB_SPO"/>
    <property type="match status" value="1"/>
</dbReference>
<evidence type="ECO:0000256" key="4">
    <source>
        <dbReference type="ARBA" id="ARBA00006559"/>
    </source>
</evidence>
<dbReference type="eggNOG" id="KOG2795">
    <property type="taxonomic scope" value="Eukaryota"/>
</dbReference>
<dbReference type="GO" id="GO:0046872">
    <property type="term" value="F:metal ion binding"/>
    <property type="evidence" value="ECO:0007669"/>
    <property type="project" value="UniProtKB-KW"/>
</dbReference>
<evidence type="ECO:0000256" key="2">
    <source>
        <dbReference type="ARBA" id="ARBA00001946"/>
    </source>
</evidence>